<keyword evidence="3" id="KW-0862">Zinc</keyword>
<dbReference type="InterPro" id="IPR044097">
    <property type="entry name" value="Bds1/SdsA1_MBL-fold"/>
</dbReference>
<dbReference type="AlphaFoldDB" id="A0A382TT85"/>
<dbReference type="EMBL" id="UINC01138777">
    <property type="protein sequence ID" value="SVD24935.1"/>
    <property type="molecule type" value="Genomic_DNA"/>
</dbReference>
<dbReference type="Pfam" id="PF00753">
    <property type="entry name" value="Lactamase_B"/>
    <property type="match status" value="1"/>
</dbReference>
<organism evidence="6">
    <name type="scientific">marine metagenome</name>
    <dbReference type="NCBI Taxonomy" id="408172"/>
    <lineage>
        <taxon>unclassified sequences</taxon>
        <taxon>metagenomes</taxon>
        <taxon>ecological metagenomes</taxon>
    </lineage>
</organism>
<feature type="non-terminal residue" evidence="6">
    <location>
        <position position="1"/>
    </location>
</feature>
<evidence type="ECO:0000256" key="3">
    <source>
        <dbReference type="ARBA" id="ARBA00022833"/>
    </source>
</evidence>
<dbReference type="CDD" id="cd07710">
    <property type="entry name" value="arylsulfatase_Sdsa1-like_MBL-fold"/>
    <property type="match status" value="1"/>
</dbReference>
<evidence type="ECO:0000256" key="4">
    <source>
        <dbReference type="ARBA" id="ARBA00033751"/>
    </source>
</evidence>
<dbReference type="FunFam" id="3.60.15.30:FF:000001">
    <property type="entry name" value="Alkyl/aryl-sulfatase BDS1"/>
    <property type="match status" value="1"/>
</dbReference>
<comment type="similarity">
    <text evidence="4">Belongs to the metallo-beta-lactamase superfamily. Type III sulfatase family.</text>
</comment>
<gene>
    <name evidence="6" type="ORF">METZ01_LOCUS377789</name>
</gene>
<sequence>EEAPDTVNPSLWRMARLNMNSGLFKVCERVYQIRGLDLANMTIIEGDTGLIVIDPMTTAEMARAGLELYLAHRPAKPVVCVIYSHCHVDHYGGVVGVISTDEVKAGKVVVIAPDRFMEELAGENILVGNAMSRRAQYQFGGLLQTGPRGQVDAGLGKTIARGRVSLIAPTCIITKPTESHVIDGVEVEFQLAPDSEAPAEMHMFLPQFAVLNLAENATHLLHNLIPLRGALVRDSRMWSRHISDAICLFGDRTDILIGQHHWPTWGRSKVRAYLESQRDIYKYVHDQTVRLMNHGLTPV</sequence>
<dbReference type="GO" id="GO:0018909">
    <property type="term" value="P:dodecyl sulfate metabolic process"/>
    <property type="evidence" value="ECO:0007669"/>
    <property type="project" value="InterPro"/>
</dbReference>
<dbReference type="InterPro" id="IPR052195">
    <property type="entry name" value="Bact_Alkyl/Aryl-Sulfatase"/>
</dbReference>
<evidence type="ECO:0000259" key="5">
    <source>
        <dbReference type="SMART" id="SM00849"/>
    </source>
</evidence>
<dbReference type="SMART" id="SM00849">
    <property type="entry name" value="Lactamase_B"/>
    <property type="match status" value="1"/>
</dbReference>
<protein>
    <recommendedName>
        <fullName evidence="5">Metallo-beta-lactamase domain-containing protein</fullName>
    </recommendedName>
</protein>
<accession>A0A382TT85</accession>
<dbReference type="InterPro" id="IPR001279">
    <property type="entry name" value="Metallo-B-lactamas"/>
</dbReference>
<name>A0A382TT85_9ZZZZ</name>
<evidence type="ECO:0000256" key="2">
    <source>
        <dbReference type="ARBA" id="ARBA00022801"/>
    </source>
</evidence>
<dbReference type="PANTHER" id="PTHR43223">
    <property type="entry name" value="ALKYL/ARYL-SULFATASE"/>
    <property type="match status" value="1"/>
</dbReference>
<dbReference type="GO" id="GO:0018741">
    <property type="term" value="F:linear primary-alkylsulfatase activity"/>
    <property type="evidence" value="ECO:0007669"/>
    <property type="project" value="InterPro"/>
</dbReference>
<dbReference type="PANTHER" id="PTHR43223:SF1">
    <property type="entry name" value="ALKYL_ARYL-SULFATASE BDS1"/>
    <property type="match status" value="1"/>
</dbReference>
<keyword evidence="2" id="KW-0378">Hydrolase</keyword>
<feature type="domain" description="Metallo-beta-lactamase" evidence="5">
    <location>
        <begin position="38"/>
        <end position="260"/>
    </location>
</feature>
<dbReference type="SUPFAM" id="SSF56281">
    <property type="entry name" value="Metallo-hydrolase/oxidoreductase"/>
    <property type="match status" value="1"/>
</dbReference>
<reference evidence="6" key="1">
    <citation type="submission" date="2018-05" db="EMBL/GenBank/DDBJ databases">
        <authorList>
            <person name="Lanie J.A."/>
            <person name="Ng W.-L."/>
            <person name="Kazmierczak K.M."/>
            <person name="Andrzejewski T.M."/>
            <person name="Davidsen T.M."/>
            <person name="Wayne K.J."/>
            <person name="Tettelin H."/>
            <person name="Glass J.I."/>
            <person name="Rusch D."/>
            <person name="Podicherti R."/>
            <person name="Tsui H.-C.T."/>
            <person name="Winkler M.E."/>
        </authorList>
    </citation>
    <scope>NUCLEOTIDE SEQUENCE</scope>
</reference>
<dbReference type="Gene3D" id="3.60.15.30">
    <property type="entry name" value="Metallo-beta-lactamase domain"/>
    <property type="match status" value="1"/>
</dbReference>
<evidence type="ECO:0000256" key="1">
    <source>
        <dbReference type="ARBA" id="ARBA00022723"/>
    </source>
</evidence>
<feature type="non-terminal residue" evidence="6">
    <location>
        <position position="299"/>
    </location>
</feature>
<proteinExistence type="inferred from homology"/>
<dbReference type="GO" id="GO:0046872">
    <property type="term" value="F:metal ion binding"/>
    <property type="evidence" value="ECO:0007669"/>
    <property type="project" value="UniProtKB-KW"/>
</dbReference>
<keyword evidence="1" id="KW-0479">Metal-binding</keyword>
<evidence type="ECO:0000313" key="6">
    <source>
        <dbReference type="EMBL" id="SVD24935.1"/>
    </source>
</evidence>
<dbReference type="InterPro" id="IPR036866">
    <property type="entry name" value="RibonucZ/Hydroxyglut_hydro"/>
</dbReference>